<feature type="compositionally biased region" description="Acidic residues" evidence="1">
    <location>
        <begin position="285"/>
        <end position="303"/>
    </location>
</feature>
<organism evidence="2 3">
    <name type="scientific">Polyporus arcularius HHB13444</name>
    <dbReference type="NCBI Taxonomy" id="1314778"/>
    <lineage>
        <taxon>Eukaryota</taxon>
        <taxon>Fungi</taxon>
        <taxon>Dikarya</taxon>
        <taxon>Basidiomycota</taxon>
        <taxon>Agaricomycotina</taxon>
        <taxon>Agaricomycetes</taxon>
        <taxon>Polyporales</taxon>
        <taxon>Polyporaceae</taxon>
        <taxon>Polyporus</taxon>
    </lineage>
</organism>
<feature type="compositionally biased region" description="Polar residues" evidence="1">
    <location>
        <begin position="1"/>
        <end position="14"/>
    </location>
</feature>
<keyword evidence="3" id="KW-1185">Reference proteome</keyword>
<evidence type="ECO:0000313" key="2">
    <source>
        <dbReference type="EMBL" id="TFK80533.1"/>
    </source>
</evidence>
<dbReference type="STRING" id="1314778.A0A5C3P437"/>
<feature type="compositionally biased region" description="Low complexity" evidence="1">
    <location>
        <begin position="443"/>
        <end position="470"/>
    </location>
</feature>
<feature type="region of interest" description="Disordered" evidence="1">
    <location>
        <begin position="404"/>
        <end position="429"/>
    </location>
</feature>
<reference evidence="2 3" key="1">
    <citation type="journal article" date="2019" name="Nat. Ecol. Evol.">
        <title>Megaphylogeny resolves global patterns of mushroom evolution.</title>
        <authorList>
            <person name="Varga T."/>
            <person name="Krizsan K."/>
            <person name="Foldi C."/>
            <person name="Dima B."/>
            <person name="Sanchez-Garcia M."/>
            <person name="Sanchez-Ramirez S."/>
            <person name="Szollosi G.J."/>
            <person name="Szarkandi J.G."/>
            <person name="Papp V."/>
            <person name="Albert L."/>
            <person name="Andreopoulos W."/>
            <person name="Angelini C."/>
            <person name="Antonin V."/>
            <person name="Barry K.W."/>
            <person name="Bougher N.L."/>
            <person name="Buchanan P."/>
            <person name="Buyck B."/>
            <person name="Bense V."/>
            <person name="Catcheside P."/>
            <person name="Chovatia M."/>
            <person name="Cooper J."/>
            <person name="Damon W."/>
            <person name="Desjardin D."/>
            <person name="Finy P."/>
            <person name="Geml J."/>
            <person name="Haridas S."/>
            <person name="Hughes K."/>
            <person name="Justo A."/>
            <person name="Karasinski D."/>
            <person name="Kautmanova I."/>
            <person name="Kiss B."/>
            <person name="Kocsube S."/>
            <person name="Kotiranta H."/>
            <person name="LaButti K.M."/>
            <person name="Lechner B.E."/>
            <person name="Liimatainen K."/>
            <person name="Lipzen A."/>
            <person name="Lukacs Z."/>
            <person name="Mihaltcheva S."/>
            <person name="Morgado L.N."/>
            <person name="Niskanen T."/>
            <person name="Noordeloos M.E."/>
            <person name="Ohm R.A."/>
            <person name="Ortiz-Santana B."/>
            <person name="Ovrebo C."/>
            <person name="Racz N."/>
            <person name="Riley R."/>
            <person name="Savchenko A."/>
            <person name="Shiryaev A."/>
            <person name="Soop K."/>
            <person name="Spirin V."/>
            <person name="Szebenyi C."/>
            <person name="Tomsovsky M."/>
            <person name="Tulloss R.E."/>
            <person name="Uehling J."/>
            <person name="Grigoriev I.V."/>
            <person name="Vagvolgyi C."/>
            <person name="Papp T."/>
            <person name="Martin F.M."/>
            <person name="Miettinen O."/>
            <person name="Hibbett D.S."/>
            <person name="Nagy L.G."/>
        </authorList>
    </citation>
    <scope>NUCLEOTIDE SEQUENCE [LARGE SCALE GENOMIC DNA]</scope>
    <source>
        <strain evidence="2 3">HHB13444</strain>
    </source>
</reference>
<feature type="region of interest" description="Disordered" evidence="1">
    <location>
        <begin position="280"/>
        <end position="369"/>
    </location>
</feature>
<proteinExistence type="predicted"/>
<evidence type="ECO:0000256" key="1">
    <source>
        <dbReference type="SAM" id="MobiDB-lite"/>
    </source>
</evidence>
<name>A0A5C3P437_9APHY</name>
<evidence type="ECO:0000313" key="3">
    <source>
        <dbReference type="Proteomes" id="UP000308197"/>
    </source>
</evidence>
<feature type="compositionally biased region" description="Low complexity" evidence="1">
    <location>
        <begin position="313"/>
        <end position="325"/>
    </location>
</feature>
<feature type="compositionally biased region" description="Basic residues" evidence="1">
    <location>
        <begin position="405"/>
        <end position="417"/>
    </location>
</feature>
<feature type="compositionally biased region" description="Low complexity" evidence="1">
    <location>
        <begin position="490"/>
        <end position="508"/>
    </location>
</feature>
<feature type="region of interest" description="Disordered" evidence="1">
    <location>
        <begin position="443"/>
        <end position="508"/>
    </location>
</feature>
<feature type="region of interest" description="Disordered" evidence="1">
    <location>
        <begin position="1"/>
        <end position="27"/>
    </location>
</feature>
<feature type="region of interest" description="Disordered" evidence="1">
    <location>
        <begin position="119"/>
        <end position="145"/>
    </location>
</feature>
<dbReference type="InParanoid" id="A0A5C3P437"/>
<feature type="compositionally biased region" description="Low complexity" evidence="1">
    <location>
        <begin position="350"/>
        <end position="362"/>
    </location>
</feature>
<dbReference type="AlphaFoldDB" id="A0A5C3P437"/>
<gene>
    <name evidence="2" type="ORF">K466DRAFT_605251</name>
</gene>
<dbReference type="Proteomes" id="UP000308197">
    <property type="component" value="Unassembled WGS sequence"/>
</dbReference>
<accession>A0A5C3P437</accession>
<protein>
    <submittedName>
        <fullName evidence="2">Uncharacterized protein</fullName>
    </submittedName>
</protein>
<sequence length="601" mass="64405">MAPESPTSFHSSPHNLGPSMHPGFGMSHSTMPTFEMAMAIRRLEQDFSQLRLSHSNLVAEVAQLRTRGASSSRIDRLEEAVLKAVKPGRPLHEGEAPGFDCERNIEDYPEARFFKDGAHTAHKKSKKGTTTVGKNAPKRGRPKKDECNNEAYEYLENPDGTTVSERDYAVARTWACDYLDICKSLDITLADSWKDVDVRVKSIFYVSLRKILTCTQMCQNNSKGRTLMNGVYYDMIVRKRKKAATGHARKAVRVKLDDALYKIPEDDSNIVIVGAQTIVQHSDNSEDSNDSGTDDSDSDGDGEDGGKPKRAPGPKAAPSSLPSSKRPLDTNISLPTPSKKARTMPVELVSSPSTSAPSGSGPTREEKGKQRALGAVLADNCMALLDKEPRPDLQVPVALSAARLARPKPKPAKKKKKGDLTLSINTDMPPPSFTGAALTFATSPASSSIPASPFLSTVSPSTASTSASSTDMLTPVSASSGPGDLIEAEGSPPAAATSTSGSAGTSSMPGTIHAAVSAVEIKPTITASLQVAVGARKSHARKASGWPPNDDMTGPKWDYARAWHADHSGTLDEFQTHYADLDVSVKNRIRAHYNKGKKNST</sequence>
<dbReference type="EMBL" id="ML211753">
    <property type="protein sequence ID" value="TFK80533.1"/>
    <property type="molecule type" value="Genomic_DNA"/>
</dbReference>